<keyword evidence="7" id="KW-0539">Nucleus</keyword>
<dbReference type="FunCoup" id="G8YL27">
    <property type="interactions" value="1445"/>
</dbReference>
<evidence type="ECO:0000256" key="7">
    <source>
        <dbReference type="ARBA" id="ARBA00023242"/>
    </source>
</evidence>
<evidence type="ECO:0000259" key="11">
    <source>
        <dbReference type="Pfam" id="PF12894"/>
    </source>
</evidence>
<dbReference type="InParanoid" id="G8YL27"/>
<dbReference type="CDD" id="cd00200">
    <property type="entry name" value="WD40"/>
    <property type="match status" value="1"/>
</dbReference>
<dbReference type="Pfam" id="PF00400">
    <property type="entry name" value="WD40"/>
    <property type="match status" value="3"/>
</dbReference>
<dbReference type="PANTHER" id="PTHR43979">
    <property type="entry name" value="PRE-MRNA-PROCESSING FACTOR 17"/>
    <property type="match status" value="1"/>
</dbReference>
<keyword evidence="13" id="KW-1185">Reference proteome</keyword>
<sequence>MATVQGYSSDASSDDGITHTKDSDTFISRTQYRLDPKPEVDSDVGVQESIHLAEDEAEQVRNYGAVIEKQHIDPYTLKQKLRQSKRTTNALSKKQKKRKTNDATSLDYKGPWESSSDSSDNNVEDPSEASDVDKEYESESVSEATETEPAEKKVTEIFADIGTIYPGGTYMHVPVDCSINLGKNPGSWECFSPRKAVYSFDGHKKGVNKLEFFPGSGHLLLSCGNDGEIKLWDVYHKRKLLRAFYGHSHAVKDIQFNSSGTEFLSCSFDRKIILWCTESGSIKKIIQVNAIPNAVKFNPNNENEMIVGLSNHKIYHYDLSSPNFSNPIQVYSHHLGAINSLLVVENNKRFLSTSDDKSVRIWDWQIDSPVKVISDPTQHSMPVAALHPDQDFIALQSMDNTVQVIHGHGKFKFSRKKVFKGHNVAGYGIELCFSPDGRILMSGDTRGVAVFWDWKTCKVVRKIKLCDSPITCIKSHPQEVSKVALAGMDGKIFYCA</sequence>
<keyword evidence="3" id="KW-0507">mRNA processing</keyword>
<protein>
    <recommendedName>
        <fullName evidence="8">Pre-mRNA-processing factor 17</fullName>
    </recommendedName>
</protein>
<organism evidence="12 13">
    <name type="scientific">Pichia sorbitophila (strain ATCC MYA-4447 / BCRC 22081 / CBS 7064 / NBRC 10061 / NRRL Y-12695)</name>
    <name type="common">Hybrid yeast</name>
    <dbReference type="NCBI Taxonomy" id="559304"/>
    <lineage>
        <taxon>Eukaryota</taxon>
        <taxon>Fungi</taxon>
        <taxon>Dikarya</taxon>
        <taxon>Ascomycota</taxon>
        <taxon>Saccharomycotina</taxon>
        <taxon>Pichiomycetes</taxon>
        <taxon>Debaryomycetaceae</taxon>
        <taxon>Millerozyma</taxon>
    </lineage>
</organism>
<dbReference type="Proteomes" id="UP000005222">
    <property type="component" value="Chromosome F"/>
</dbReference>
<accession>G8YL27</accession>
<keyword evidence="4" id="KW-0747">Spliceosome</keyword>
<feature type="region of interest" description="Disordered" evidence="10">
    <location>
        <begin position="67"/>
        <end position="151"/>
    </location>
</feature>
<dbReference type="GO" id="GO:0000398">
    <property type="term" value="P:mRNA splicing, via spliceosome"/>
    <property type="evidence" value="ECO:0007669"/>
    <property type="project" value="InterPro"/>
</dbReference>
<name>G8YL27_PICSO</name>
<feature type="region of interest" description="Disordered" evidence="10">
    <location>
        <begin position="1"/>
        <end position="50"/>
    </location>
</feature>
<dbReference type="InterPro" id="IPR032847">
    <property type="entry name" value="PRPF17"/>
</dbReference>
<dbReference type="PANTHER" id="PTHR43979:SF1">
    <property type="entry name" value="PRE-MRNA-PROCESSING FACTOR 17"/>
    <property type="match status" value="1"/>
</dbReference>
<dbReference type="Gene3D" id="2.130.10.10">
    <property type="entry name" value="YVTN repeat-like/Quinoprotein amine dehydrogenase"/>
    <property type="match status" value="1"/>
</dbReference>
<dbReference type="GO" id="GO:0003729">
    <property type="term" value="F:mRNA binding"/>
    <property type="evidence" value="ECO:0007669"/>
    <property type="project" value="TreeGrafter"/>
</dbReference>
<keyword evidence="2 9" id="KW-0853">WD repeat</keyword>
<proteinExistence type="predicted"/>
<feature type="domain" description="Anaphase-promoting complex subunit 4-like WD40" evidence="11">
    <location>
        <begin position="387"/>
        <end position="474"/>
    </location>
</feature>
<dbReference type="InterPro" id="IPR019775">
    <property type="entry name" value="WD40_repeat_CS"/>
</dbReference>
<feature type="repeat" description="WD" evidence="9">
    <location>
        <begin position="200"/>
        <end position="242"/>
    </location>
</feature>
<dbReference type="eggNOG" id="KOG0282">
    <property type="taxonomic scope" value="Eukaryota"/>
</dbReference>
<dbReference type="GO" id="GO:0071013">
    <property type="term" value="C:catalytic step 2 spliceosome"/>
    <property type="evidence" value="ECO:0007669"/>
    <property type="project" value="InterPro"/>
</dbReference>
<comment type="subcellular location">
    <subcellularLocation>
        <location evidence="1">Nucleus</location>
    </subcellularLocation>
</comment>
<dbReference type="FunFam" id="2.130.10.10:FF:000034">
    <property type="entry name" value="Pre-mRNA-processing factor 17, putative"/>
    <property type="match status" value="1"/>
</dbReference>
<evidence type="ECO:0000256" key="1">
    <source>
        <dbReference type="ARBA" id="ARBA00004123"/>
    </source>
</evidence>
<evidence type="ECO:0000313" key="13">
    <source>
        <dbReference type="Proteomes" id="UP000005222"/>
    </source>
</evidence>
<evidence type="ECO:0000256" key="10">
    <source>
        <dbReference type="SAM" id="MobiDB-lite"/>
    </source>
</evidence>
<gene>
    <name evidence="12" type="primary">Piso0_001540</name>
    <name evidence="12" type="ORF">GNLVRS01_PISO0F08651g</name>
</gene>
<dbReference type="InterPro" id="IPR001680">
    <property type="entry name" value="WD40_rpt"/>
</dbReference>
<dbReference type="PROSITE" id="PS50082">
    <property type="entry name" value="WD_REPEATS_2"/>
    <property type="match status" value="3"/>
</dbReference>
<evidence type="ECO:0000256" key="9">
    <source>
        <dbReference type="PROSITE-ProRule" id="PRU00221"/>
    </source>
</evidence>
<keyword evidence="6" id="KW-0508">mRNA splicing</keyword>
<dbReference type="PROSITE" id="PS00678">
    <property type="entry name" value="WD_REPEATS_1"/>
    <property type="match status" value="1"/>
</dbReference>
<dbReference type="STRING" id="559304.G8YL27"/>
<evidence type="ECO:0000256" key="6">
    <source>
        <dbReference type="ARBA" id="ARBA00023187"/>
    </source>
</evidence>
<dbReference type="InterPro" id="IPR015943">
    <property type="entry name" value="WD40/YVTN_repeat-like_dom_sf"/>
</dbReference>
<dbReference type="SUPFAM" id="SSF50978">
    <property type="entry name" value="WD40 repeat-like"/>
    <property type="match status" value="1"/>
</dbReference>
<dbReference type="InterPro" id="IPR024977">
    <property type="entry name" value="Apc4-like_WD40_dom"/>
</dbReference>
<evidence type="ECO:0000256" key="8">
    <source>
        <dbReference type="ARBA" id="ARBA00068146"/>
    </source>
</evidence>
<dbReference type="InterPro" id="IPR036322">
    <property type="entry name" value="WD40_repeat_dom_sf"/>
</dbReference>
<evidence type="ECO:0000256" key="2">
    <source>
        <dbReference type="ARBA" id="ARBA00022574"/>
    </source>
</evidence>
<evidence type="ECO:0000256" key="4">
    <source>
        <dbReference type="ARBA" id="ARBA00022728"/>
    </source>
</evidence>
<reference evidence="12 13" key="1">
    <citation type="journal article" date="2012" name="G3 (Bethesda)">
        <title>Pichia sorbitophila, an interspecies yeast hybrid reveals early steps of genome resolution following polyploidization.</title>
        <authorList>
            <person name="Leh Louis V."/>
            <person name="Despons L."/>
            <person name="Friedrich A."/>
            <person name="Martin T."/>
            <person name="Durrens P."/>
            <person name="Casaregola S."/>
            <person name="Neuveglise C."/>
            <person name="Fairhead C."/>
            <person name="Marck C."/>
            <person name="Cruz J.A."/>
            <person name="Straub M.L."/>
            <person name="Kugler V."/>
            <person name="Sacerdot C."/>
            <person name="Uzunov Z."/>
            <person name="Thierry A."/>
            <person name="Weiss S."/>
            <person name="Bleykasten C."/>
            <person name="De Montigny J."/>
            <person name="Jacques N."/>
            <person name="Jung P."/>
            <person name="Lemaire M."/>
            <person name="Mallet S."/>
            <person name="Morel G."/>
            <person name="Richard G.F."/>
            <person name="Sarkar A."/>
            <person name="Savel G."/>
            <person name="Schacherer J."/>
            <person name="Seret M.L."/>
            <person name="Talla E."/>
            <person name="Samson G."/>
            <person name="Jubin C."/>
            <person name="Poulain J."/>
            <person name="Vacherie B."/>
            <person name="Barbe V."/>
            <person name="Pelletier E."/>
            <person name="Sherman D.J."/>
            <person name="Westhof E."/>
            <person name="Weissenbach J."/>
            <person name="Baret P.V."/>
            <person name="Wincker P."/>
            <person name="Gaillardin C."/>
            <person name="Dujon B."/>
            <person name="Souciet J.L."/>
        </authorList>
    </citation>
    <scope>NUCLEOTIDE SEQUENCE [LARGE SCALE GENOMIC DNA]</scope>
    <source>
        <strain evidence="13">ATCC MYA-4447 / BCRC 22081 / CBS 7064 / NBRC 10061 / NRRL Y-12695</strain>
    </source>
</reference>
<feature type="repeat" description="WD" evidence="9">
    <location>
        <begin position="331"/>
        <end position="363"/>
    </location>
</feature>
<feature type="repeat" description="WD" evidence="9">
    <location>
        <begin position="244"/>
        <end position="285"/>
    </location>
</feature>
<feature type="compositionally biased region" description="Acidic residues" evidence="10">
    <location>
        <begin position="138"/>
        <end position="148"/>
    </location>
</feature>
<dbReference type="PROSITE" id="PS50294">
    <property type="entry name" value="WD_REPEATS_REGION"/>
    <property type="match status" value="3"/>
</dbReference>
<feature type="compositionally biased region" description="Polar residues" evidence="10">
    <location>
        <begin position="1"/>
        <end position="11"/>
    </location>
</feature>
<dbReference type="AlphaFoldDB" id="G8YL27"/>
<dbReference type="OMA" id="AMWDVEA"/>
<evidence type="ECO:0000313" key="12">
    <source>
        <dbReference type="EMBL" id="CCE88761.1"/>
    </source>
</evidence>
<dbReference type="HOGENOM" id="CLU_022571_0_0_1"/>
<evidence type="ECO:0000256" key="5">
    <source>
        <dbReference type="ARBA" id="ARBA00022737"/>
    </source>
</evidence>
<dbReference type="OrthoDB" id="10257301at2759"/>
<keyword evidence="5" id="KW-0677">Repeat</keyword>
<evidence type="ECO:0000256" key="3">
    <source>
        <dbReference type="ARBA" id="ARBA00022664"/>
    </source>
</evidence>
<dbReference type="Pfam" id="PF12894">
    <property type="entry name" value="ANAPC4_WD40"/>
    <property type="match status" value="1"/>
</dbReference>
<dbReference type="SMART" id="SM00320">
    <property type="entry name" value="WD40"/>
    <property type="match status" value="7"/>
</dbReference>
<dbReference type="EMBL" id="FO082054">
    <property type="protein sequence ID" value="CCE88761.1"/>
    <property type="molecule type" value="Genomic_DNA"/>
</dbReference>